<dbReference type="InterPro" id="IPR017900">
    <property type="entry name" value="4Fe4S_Fe_S_CS"/>
</dbReference>
<keyword evidence="7 8" id="KW-0411">Iron-sulfur</keyword>
<gene>
    <name evidence="8 11" type="primary">napF</name>
    <name evidence="11" type="ORF">K4H28_13325</name>
</gene>
<evidence type="ECO:0000256" key="2">
    <source>
        <dbReference type="ARBA" id="ARBA00022485"/>
    </source>
</evidence>
<comment type="similarity">
    <text evidence="8">Belongs to the NapF family.</text>
</comment>
<feature type="domain" description="4Fe-4S ferredoxin-type" evidence="10">
    <location>
        <begin position="54"/>
        <end position="85"/>
    </location>
</feature>
<feature type="region of interest" description="Disordered" evidence="9">
    <location>
        <begin position="1"/>
        <end position="23"/>
    </location>
</feature>
<proteinExistence type="inferred from homology"/>
<comment type="function">
    <text evidence="8">Could be involved in the maturation of NapA, the catalytic subunit of the periplasmic nitrate reductase, before its export into the periplasm.</text>
</comment>
<protein>
    <recommendedName>
        <fullName evidence="8">Ferredoxin-type protein NapF</fullName>
    </recommendedName>
</protein>
<evidence type="ECO:0000256" key="5">
    <source>
        <dbReference type="ARBA" id="ARBA00022982"/>
    </source>
</evidence>
<name>A0ABX8Z629_9NEIS</name>
<keyword evidence="8" id="KW-0963">Cytoplasm</keyword>
<dbReference type="NCBIfam" id="TIGR00402">
    <property type="entry name" value="napF"/>
    <property type="match status" value="1"/>
</dbReference>
<dbReference type="CDD" id="cd10564">
    <property type="entry name" value="NapF_like"/>
    <property type="match status" value="1"/>
</dbReference>
<evidence type="ECO:0000256" key="7">
    <source>
        <dbReference type="ARBA" id="ARBA00023014"/>
    </source>
</evidence>
<keyword evidence="5" id="KW-0249">Electron transport</keyword>
<dbReference type="InterPro" id="IPR004496">
    <property type="entry name" value="NapF"/>
</dbReference>
<feature type="binding site" evidence="8">
    <location>
        <position position="65"/>
    </location>
    <ligand>
        <name>[4Fe-4S] cluster</name>
        <dbReference type="ChEBI" id="CHEBI:49883"/>
        <label>2</label>
    </ligand>
</feature>
<feature type="binding site" evidence="8">
    <location>
        <position position="140"/>
    </location>
    <ligand>
        <name>[4Fe-4S] cluster</name>
        <dbReference type="ChEBI" id="CHEBI:49883"/>
        <label>3</label>
    </ligand>
</feature>
<evidence type="ECO:0000256" key="8">
    <source>
        <dbReference type="HAMAP-Rule" id="MF_02201"/>
    </source>
</evidence>
<accession>A0ABX8Z629</accession>
<dbReference type="Gene3D" id="3.30.70.20">
    <property type="match status" value="2"/>
</dbReference>
<feature type="binding site" evidence="8">
    <location>
        <position position="75"/>
    </location>
    <ligand>
        <name>[4Fe-4S] cluster</name>
        <dbReference type="ChEBI" id="CHEBI:49883"/>
        <label>2</label>
    </ligand>
</feature>
<dbReference type="RefSeq" id="WP_221005638.1">
    <property type="nucleotide sequence ID" value="NZ_CP081150.1"/>
</dbReference>
<dbReference type="InterPro" id="IPR050572">
    <property type="entry name" value="Fe-S_Ferredoxin"/>
</dbReference>
<dbReference type="PROSITE" id="PS51379">
    <property type="entry name" value="4FE4S_FER_2"/>
    <property type="match status" value="3"/>
</dbReference>
<dbReference type="Pfam" id="PF12838">
    <property type="entry name" value="Fer4_7"/>
    <property type="match status" value="2"/>
</dbReference>
<evidence type="ECO:0000256" key="6">
    <source>
        <dbReference type="ARBA" id="ARBA00023004"/>
    </source>
</evidence>
<keyword evidence="12" id="KW-1185">Reference proteome</keyword>
<evidence type="ECO:0000256" key="9">
    <source>
        <dbReference type="SAM" id="MobiDB-lite"/>
    </source>
</evidence>
<dbReference type="EMBL" id="CP081150">
    <property type="protein sequence ID" value="QZA77255.1"/>
    <property type="molecule type" value="Genomic_DNA"/>
</dbReference>
<organism evidence="11 12">
    <name type="scientific">Deefgea tanakiae</name>
    <dbReference type="NCBI Taxonomy" id="2865840"/>
    <lineage>
        <taxon>Bacteria</taxon>
        <taxon>Pseudomonadati</taxon>
        <taxon>Pseudomonadota</taxon>
        <taxon>Betaproteobacteria</taxon>
        <taxon>Neisseriales</taxon>
        <taxon>Chitinibacteraceae</taxon>
        <taxon>Deefgea</taxon>
    </lineage>
</organism>
<feature type="binding site" evidence="8">
    <location>
        <position position="71"/>
    </location>
    <ligand>
        <name>[4Fe-4S] cluster</name>
        <dbReference type="ChEBI" id="CHEBI:49883"/>
        <label>2</label>
    </ligand>
</feature>
<feature type="binding site" evidence="8">
    <location>
        <position position="43"/>
    </location>
    <ligand>
        <name>[4Fe-4S] cluster</name>
        <dbReference type="ChEBI" id="CHEBI:49883"/>
        <label>1</label>
    </ligand>
</feature>
<dbReference type="PANTHER" id="PTHR43687:SF6">
    <property type="entry name" value="L-ASPARTATE SEMIALDEHYDE SULFURTRANSFERASE IRON-SULFUR SUBUNIT"/>
    <property type="match status" value="1"/>
</dbReference>
<feature type="binding site" evidence="8">
    <location>
        <position position="39"/>
    </location>
    <ligand>
        <name>[4Fe-4S] cluster</name>
        <dbReference type="ChEBI" id="CHEBI:49883"/>
        <label>1</label>
    </ligand>
</feature>
<evidence type="ECO:0000256" key="4">
    <source>
        <dbReference type="ARBA" id="ARBA00022737"/>
    </source>
</evidence>
<evidence type="ECO:0000256" key="3">
    <source>
        <dbReference type="ARBA" id="ARBA00022723"/>
    </source>
</evidence>
<dbReference type="HAMAP" id="MF_02201">
    <property type="entry name" value="NapF"/>
    <property type="match status" value="1"/>
</dbReference>
<feature type="binding site" evidence="8">
    <location>
        <position position="147"/>
    </location>
    <ligand>
        <name>[4Fe-4S] cluster</name>
        <dbReference type="ChEBI" id="CHEBI:49883"/>
        <label>3</label>
    </ligand>
</feature>
<feature type="binding site" evidence="8">
    <location>
        <position position="143"/>
    </location>
    <ligand>
        <name>[4Fe-4S] cluster</name>
        <dbReference type="ChEBI" id="CHEBI:49883"/>
        <label>3</label>
    </ligand>
</feature>
<keyword evidence="1" id="KW-0813">Transport</keyword>
<evidence type="ECO:0000256" key="1">
    <source>
        <dbReference type="ARBA" id="ARBA00022448"/>
    </source>
</evidence>
<feature type="domain" description="4Fe-4S ferredoxin-type" evidence="10">
    <location>
        <begin position="23"/>
        <end position="53"/>
    </location>
</feature>
<comment type="subunit">
    <text evidence="8">Interacts with the cytoplasmic NapA precursor.</text>
</comment>
<evidence type="ECO:0000313" key="12">
    <source>
        <dbReference type="Proteomes" id="UP000825679"/>
    </source>
</evidence>
<feature type="binding site" evidence="8">
    <location>
        <position position="33"/>
    </location>
    <ligand>
        <name>[4Fe-4S] cluster</name>
        <dbReference type="ChEBI" id="CHEBI:49883"/>
        <label>1</label>
    </ligand>
</feature>
<evidence type="ECO:0000313" key="11">
    <source>
        <dbReference type="EMBL" id="QZA77255.1"/>
    </source>
</evidence>
<dbReference type="SUPFAM" id="SSF54862">
    <property type="entry name" value="4Fe-4S ferredoxins"/>
    <property type="match status" value="1"/>
</dbReference>
<feature type="binding site" evidence="8">
    <location>
        <position position="137"/>
    </location>
    <ligand>
        <name>[4Fe-4S] cluster</name>
        <dbReference type="ChEBI" id="CHEBI:49883"/>
        <label>3</label>
    </ligand>
</feature>
<feature type="binding site" evidence="8">
    <location>
        <position position="36"/>
    </location>
    <ligand>
        <name>[4Fe-4S] cluster</name>
        <dbReference type="ChEBI" id="CHEBI:49883"/>
        <label>1</label>
    </ligand>
</feature>
<comment type="cofactor">
    <cofactor evidence="8">
        <name>[4Fe-4S] cluster</name>
        <dbReference type="ChEBI" id="CHEBI:49883"/>
    </cofactor>
</comment>
<reference evidence="11 12" key="1">
    <citation type="submission" date="2021-08" db="EMBL/GenBank/DDBJ databases">
        <title>complete genome sequencing of Deefgea sp. D25.</title>
        <authorList>
            <person name="Bae J.-W."/>
            <person name="Gim D.-H."/>
        </authorList>
    </citation>
    <scope>NUCLEOTIDE SEQUENCE [LARGE SCALE GENOMIC DNA]</scope>
    <source>
        <strain evidence="11 12">D25</strain>
    </source>
</reference>
<comment type="subcellular location">
    <subcellularLocation>
        <location evidence="8">Cytoplasm</location>
    </subcellularLocation>
</comment>
<dbReference type="PANTHER" id="PTHR43687">
    <property type="entry name" value="ADENYLYLSULFATE REDUCTASE, BETA SUBUNIT"/>
    <property type="match status" value="1"/>
</dbReference>
<feature type="binding site" evidence="8">
    <location>
        <position position="68"/>
    </location>
    <ligand>
        <name>[4Fe-4S] cluster</name>
        <dbReference type="ChEBI" id="CHEBI:49883"/>
        <label>2</label>
    </ligand>
</feature>
<keyword evidence="3 8" id="KW-0479">Metal-binding</keyword>
<feature type="domain" description="4Fe-4S ferredoxin-type" evidence="10">
    <location>
        <begin position="128"/>
        <end position="157"/>
    </location>
</feature>
<keyword evidence="4 8" id="KW-0677">Repeat</keyword>
<keyword evidence="2 8" id="KW-0004">4Fe-4S</keyword>
<dbReference type="InterPro" id="IPR017896">
    <property type="entry name" value="4Fe4S_Fe-S-bd"/>
</dbReference>
<keyword evidence="6 8" id="KW-0408">Iron</keyword>
<dbReference type="PROSITE" id="PS00198">
    <property type="entry name" value="4FE4S_FER_1"/>
    <property type="match status" value="2"/>
</dbReference>
<sequence length="159" mass="17129">MDTSRRNLLFGRKPQVPPEPRPPWASSNFIDRCTRCGDCVSVCPTQIIKVGDAGFPTVDFSHGECTFCGDCTSACTPKALEQSTDTPWALQASITDRCLALHGVECRICGEACDERAIHFQLAIGKVAQPQLITEQCTGCGACLAPCPSNSIHILELMA</sequence>
<evidence type="ECO:0000259" key="10">
    <source>
        <dbReference type="PROSITE" id="PS51379"/>
    </source>
</evidence>
<dbReference type="Proteomes" id="UP000825679">
    <property type="component" value="Chromosome"/>
</dbReference>